<accession>A0ABX0JMD4</accession>
<gene>
    <name evidence="5" type="ORF">GOB93_03900</name>
</gene>
<evidence type="ECO:0000313" key="6">
    <source>
        <dbReference type="Proteomes" id="UP000635278"/>
    </source>
</evidence>
<name>A0ABX0JMD4_9PROT</name>
<keyword evidence="3" id="KW-0378">Hydrolase</keyword>
<dbReference type="EMBL" id="WOTB01000003">
    <property type="protein sequence ID" value="NHN83785.1"/>
    <property type="molecule type" value="Genomic_DNA"/>
</dbReference>
<comment type="caution">
    <text evidence="5">The sequence shown here is derived from an EMBL/GenBank/DDBJ whole genome shotgun (WGS) entry which is preliminary data.</text>
</comment>
<evidence type="ECO:0000259" key="4">
    <source>
        <dbReference type="Pfam" id="PF16113"/>
    </source>
</evidence>
<evidence type="ECO:0000256" key="3">
    <source>
        <dbReference type="ARBA" id="ARBA00022801"/>
    </source>
</evidence>
<organism evidence="5 6">
    <name type="scientific">Acetobacter musti</name>
    <dbReference type="NCBI Taxonomy" id="864732"/>
    <lineage>
        <taxon>Bacteria</taxon>
        <taxon>Pseudomonadati</taxon>
        <taxon>Pseudomonadota</taxon>
        <taxon>Alphaproteobacteria</taxon>
        <taxon>Acetobacterales</taxon>
        <taxon>Acetobacteraceae</taxon>
        <taxon>Acetobacter</taxon>
    </lineage>
</organism>
<dbReference type="PANTHER" id="PTHR43176">
    <property type="entry name" value="3-HYDROXYISOBUTYRYL-COA HYDROLASE-RELATED"/>
    <property type="match status" value="1"/>
</dbReference>
<feature type="domain" description="Enoyl-CoA hydratase/isomerase" evidence="4">
    <location>
        <begin position="23"/>
        <end position="356"/>
    </location>
</feature>
<comment type="catalytic activity">
    <reaction evidence="1">
        <text>3-hydroxy-2-methylpropanoyl-CoA + H2O = 3-hydroxy-2-methylpropanoate + CoA + H(+)</text>
        <dbReference type="Rhea" id="RHEA:20888"/>
        <dbReference type="ChEBI" id="CHEBI:11805"/>
        <dbReference type="ChEBI" id="CHEBI:15377"/>
        <dbReference type="ChEBI" id="CHEBI:15378"/>
        <dbReference type="ChEBI" id="CHEBI:57287"/>
        <dbReference type="ChEBI" id="CHEBI:57340"/>
        <dbReference type="EC" id="3.1.2.4"/>
    </reaction>
</comment>
<protein>
    <recommendedName>
        <fullName evidence="2">3-hydroxyisobutyryl-CoA hydrolase</fullName>
        <ecNumber evidence="2">3.1.2.4</ecNumber>
    </recommendedName>
</protein>
<dbReference type="SUPFAM" id="SSF52096">
    <property type="entry name" value="ClpP/crotonase"/>
    <property type="match status" value="1"/>
</dbReference>
<evidence type="ECO:0000313" key="5">
    <source>
        <dbReference type="EMBL" id="NHN83785.1"/>
    </source>
</evidence>
<dbReference type="EC" id="3.1.2.4" evidence="2"/>
<dbReference type="InterPro" id="IPR029045">
    <property type="entry name" value="ClpP/crotonase-like_dom_sf"/>
</dbReference>
<dbReference type="NCBIfam" id="NF004127">
    <property type="entry name" value="PRK05617.1"/>
    <property type="match status" value="1"/>
</dbReference>
<dbReference type="Gene3D" id="3.90.226.10">
    <property type="entry name" value="2-enoyl-CoA Hydratase, Chain A, domain 1"/>
    <property type="match status" value="1"/>
</dbReference>
<dbReference type="CDD" id="cd06558">
    <property type="entry name" value="crotonase-like"/>
    <property type="match status" value="1"/>
</dbReference>
<keyword evidence="6" id="KW-1185">Reference proteome</keyword>
<proteinExistence type="predicted"/>
<dbReference type="InterPro" id="IPR032259">
    <property type="entry name" value="HIBYL-CoA-H"/>
</dbReference>
<evidence type="ECO:0000256" key="2">
    <source>
        <dbReference type="ARBA" id="ARBA00011915"/>
    </source>
</evidence>
<evidence type="ECO:0000256" key="1">
    <source>
        <dbReference type="ARBA" id="ARBA00001709"/>
    </source>
</evidence>
<reference evidence="5 6" key="1">
    <citation type="journal article" date="2020" name="Int. J. Syst. Evol. Microbiol.">
        <title>Novel acetic acid bacteria from cider fermentations: Acetobacter conturbans sp. nov. and Acetobacter fallax sp. nov.</title>
        <authorList>
            <person name="Sombolestani A.S."/>
            <person name="Cleenwerck I."/>
            <person name="Cnockaert M."/>
            <person name="Borremans W."/>
            <person name="Wieme A.D."/>
            <person name="De Vuyst L."/>
            <person name="Vandamme P."/>
        </authorList>
    </citation>
    <scope>NUCLEOTIDE SEQUENCE [LARGE SCALE GENOMIC DNA]</scope>
    <source>
        <strain evidence="5 6">LMG 30640</strain>
    </source>
</reference>
<dbReference type="PANTHER" id="PTHR43176:SF3">
    <property type="entry name" value="3-HYDROXYISOBUTYRYL-COA HYDROLASE, MITOCHONDRIAL"/>
    <property type="match status" value="1"/>
</dbReference>
<dbReference type="Proteomes" id="UP000635278">
    <property type="component" value="Unassembled WGS sequence"/>
</dbReference>
<dbReference type="InterPro" id="IPR045004">
    <property type="entry name" value="ECH_dom"/>
</dbReference>
<sequence>MTVPAPPADTRRSFLCERHGHLARMTLSRAEKLNAVDAAMAEDMLSVLDEWRDDPEINIVLIDSSSPRAFCAGGDIKAIRNIITQQGAVAAHTSMAIPYRTMLAIARYPKPVVTVMDGITMGGGIGLGAHARYRIVTERSVLAMPETAIGLTPDAGGGWLLARAPEAHGLRFALTGNRMNGVQALQMGMADYLMHSDNLSLLPDALSHASIEQIDSVLTGLTHKQTCGTSLPALPDKSAGVYDVLSLTPAEGVPLVLARLNAVVAAGGETTWAESDIAALNAACPFSLHVTWRMQQKLASIPLITDGFSLESTAVGHLLARADFSEGVRARIIDKDNNPVWKPTSASDIDPTEVEYCVT</sequence>
<dbReference type="Pfam" id="PF16113">
    <property type="entry name" value="ECH_2"/>
    <property type="match status" value="1"/>
</dbReference>